<feature type="transmembrane region" description="Helical" evidence="2">
    <location>
        <begin position="254"/>
        <end position="272"/>
    </location>
</feature>
<evidence type="ECO:0008006" key="6">
    <source>
        <dbReference type="Google" id="ProtNLM"/>
    </source>
</evidence>
<reference evidence="4" key="1">
    <citation type="submission" date="2023-07" db="EMBL/GenBank/DDBJ databases">
        <title>Chromosome-level Genome Assembly of Striped Snakehead (Channa striata).</title>
        <authorList>
            <person name="Liu H."/>
        </authorList>
    </citation>
    <scope>NUCLEOTIDE SEQUENCE</scope>
    <source>
        <strain evidence="4">Gz</strain>
        <tissue evidence="4">Muscle</tissue>
    </source>
</reference>
<gene>
    <name evidence="4" type="ORF">Q5P01_014702</name>
</gene>
<comment type="caution">
    <text evidence="4">The sequence shown here is derived from an EMBL/GenBank/DDBJ whole genome shotgun (WGS) entry which is preliminary data.</text>
</comment>
<feature type="compositionally biased region" description="Basic and acidic residues" evidence="1">
    <location>
        <begin position="215"/>
        <end position="227"/>
    </location>
</feature>
<organism evidence="4 5">
    <name type="scientific">Channa striata</name>
    <name type="common">Snakehead murrel</name>
    <name type="synonym">Ophicephalus striatus</name>
    <dbReference type="NCBI Taxonomy" id="64152"/>
    <lineage>
        <taxon>Eukaryota</taxon>
        <taxon>Metazoa</taxon>
        <taxon>Chordata</taxon>
        <taxon>Craniata</taxon>
        <taxon>Vertebrata</taxon>
        <taxon>Euteleostomi</taxon>
        <taxon>Actinopterygii</taxon>
        <taxon>Neopterygii</taxon>
        <taxon>Teleostei</taxon>
        <taxon>Neoteleostei</taxon>
        <taxon>Acanthomorphata</taxon>
        <taxon>Anabantaria</taxon>
        <taxon>Anabantiformes</taxon>
        <taxon>Channoidei</taxon>
        <taxon>Channidae</taxon>
        <taxon>Channa</taxon>
    </lineage>
</organism>
<evidence type="ECO:0000256" key="1">
    <source>
        <dbReference type="SAM" id="MobiDB-lite"/>
    </source>
</evidence>
<evidence type="ECO:0000313" key="4">
    <source>
        <dbReference type="EMBL" id="KAK2837490.1"/>
    </source>
</evidence>
<feature type="region of interest" description="Disordered" evidence="1">
    <location>
        <begin position="24"/>
        <end position="244"/>
    </location>
</feature>
<sequence length="306" mass="33508">MRTTVLLLTVFVCWFSVTGGLLSDNSGNGSLTKLSSNNTENQSNKGKTVDNKSGNQTSQTLKEGNNHQAAEAESKQGTENPEQGDKGKNGNTTQVEQLPDSQQNRSAGQSKPINKPAGQQATGNKNSTTETQPADQAVTTTGEQKTPGVKNGTTEKTGVEAKRKEEQDGKGNISKQNTNQTKHADVENKAAEKKPVKNGTEKLKETQGKNSNENTPKEKDQKKRPDDEPNLQQTGTNSSDNQSVLNNEAESSHFFAYLVFTAVLVAVLYITYHNKRKIIAFVLEGKRSRSTRRPKSTEYQKLEQHM</sequence>
<name>A0AA88MFW8_CHASR</name>
<feature type="compositionally biased region" description="Polar residues" evidence="1">
    <location>
        <begin position="230"/>
        <end position="244"/>
    </location>
</feature>
<feature type="chain" id="PRO_5041637944" description="Trans-Golgi network integral membrane protein 2" evidence="3">
    <location>
        <begin position="21"/>
        <end position="306"/>
    </location>
</feature>
<keyword evidence="5" id="KW-1185">Reference proteome</keyword>
<keyword evidence="3" id="KW-0732">Signal</keyword>
<accession>A0AA88MFW8</accession>
<dbReference type="Pfam" id="PF17818">
    <property type="entry name" value="KCT2"/>
    <property type="match status" value="1"/>
</dbReference>
<proteinExistence type="predicted"/>
<feature type="compositionally biased region" description="Basic and acidic residues" evidence="1">
    <location>
        <begin position="157"/>
        <end position="169"/>
    </location>
</feature>
<dbReference type="InterPro" id="IPR037645">
    <property type="entry name" value="KCT2"/>
</dbReference>
<keyword evidence="2" id="KW-0812">Transmembrane</keyword>
<dbReference type="Proteomes" id="UP001187415">
    <property type="component" value="Unassembled WGS sequence"/>
</dbReference>
<keyword evidence="2" id="KW-1133">Transmembrane helix</keyword>
<evidence type="ECO:0000256" key="2">
    <source>
        <dbReference type="SAM" id="Phobius"/>
    </source>
</evidence>
<protein>
    <recommendedName>
        <fullName evidence="6">Trans-Golgi network integral membrane protein 2</fullName>
    </recommendedName>
</protein>
<evidence type="ECO:0000313" key="5">
    <source>
        <dbReference type="Proteomes" id="UP001187415"/>
    </source>
</evidence>
<feature type="signal peptide" evidence="3">
    <location>
        <begin position="1"/>
        <end position="20"/>
    </location>
</feature>
<dbReference type="AlphaFoldDB" id="A0AA88MFW8"/>
<feature type="compositionally biased region" description="Polar residues" evidence="1">
    <location>
        <begin position="89"/>
        <end position="144"/>
    </location>
</feature>
<dbReference type="EMBL" id="JAUPFM010000011">
    <property type="protein sequence ID" value="KAK2837490.1"/>
    <property type="molecule type" value="Genomic_DNA"/>
</dbReference>
<dbReference type="PANTHER" id="PTHR16502">
    <property type="entry name" value="KERATINOCYTE-ASSOCIATED TRANSMEMBRANE PROTEIN 2"/>
    <property type="match status" value="1"/>
</dbReference>
<feature type="compositionally biased region" description="Polar residues" evidence="1">
    <location>
        <begin position="32"/>
        <end position="68"/>
    </location>
</feature>
<evidence type="ECO:0000256" key="3">
    <source>
        <dbReference type="SAM" id="SignalP"/>
    </source>
</evidence>
<keyword evidence="2" id="KW-0472">Membrane</keyword>
<dbReference type="PANTHER" id="PTHR16502:SF0">
    <property type="entry name" value="KERATINOCYTE-ASSOCIATED TRANSMEMBRANE PROTEIN 2"/>
    <property type="match status" value="1"/>
</dbReference>
<feature type="compositionally biased region" description="Basic and acidic residues" evidence="1">
    <location>
        <begin position="182"/>
        <end position="207"/>
    </location>
</feature>